<feature type="compositionally biased region" description="Pro residues" evidence="1">
    <location>
        <begin position="41"/>
        <end position="53"/>
    </location>
</feature>
<proteinExistence type="predicted"/>
<evidence type="ECO:0000256" key="1">
    <source>
        <dbReference type="SAM" id="MobiDB-lite"/>
    </source>
</evidence>
<evidence type="ECO:0000313" key="2">
    <source>
        <dbReference type="EMBL" id="GAA2215101.1"/>
    </source>
</evidence>
<reference evidence="2 3" key="1">
    <citation type="journal article" date="2019" name="Int. J. Syst. Evol. Microbiol.">
        <title>The Global Catalogue of Microorganisms (GCM) 10K type strain sequencing project: providing services to taxonomists for standard genome sequencing and annotation.</title>
        <authorList>
            <consortium name="The Broad Institute Genomics Platform"/>
            <consortium name="The Broad Institute Genome Sequencing Center for Infectious Disease"/>
            <person name="Wu L."/>
            <person name="Ma J."/>
        </authorList>
    </citation>
    <scope>NUCLEOTIDE SEQUENCE [LARGE SCALE GENOMIC DNA]</scope>
    <source>
        <strain evidence="2 3">JCM 16114</strain>
    </source>
</reference>
<comment type="caution">
    <text evidence="2">The sequence shown here is derived from an EMBL/GenBank/DDBJ whole genome shotgun (WGS) entry which is preliminary data.</text>
</comment>
<evidence type="ECO:0000313" key="3">
    <source>
        <dbReference type="Proteomes" id="UP001499843"/>
    </source>
</evidence>
<protein>
    <submittedName>
        <fullName evidence="2">Uncharacterized protein</fullName>
    </submittedName>
</protein>
<feature type="region of interest" description="Disordered" evidence="1">
    <location>
        <begin position="1"/>
        <end position="59"/>
    </location>
</feature>
<gene>
    <name evidence="2" type="ORF">GCM10009850_105680</name>
</gene>
<accession>A0ABN3D002</accession>
<dbReference type="Proteomes" id="UP001499843">
    <property type="component" value="Unassembled WGS sequence"/>
</dbReference>
<keyword evidence="3" id="KW-1185">Reference proteome</keyword>
<name>A0ABN3D002_9ACTN</name>
<organism evidence="2 3">
    <name type="scientific">Nonomuraea monospora</name>
    <dbReference type="NCBI Taxonomy" id="568818"/>
    <lineage>
        <taxon>Bacteria</taxon>
        <taxon>Bacillati</taxon>
        <taxon>Actinomycetota</taxon>
        <taxon>Actinomycetes</taxon>
        <taxon>Streptosporangiales</taxon>
        <taxon>Streptosporangiaceae</taxon>
        <taxon>Nonomuraea</taxon>
    </lineage>
</organism>
<sequence>MIRKQAIVTRRLPNQVEEPRMRARSNKQKGRPTLPVVRPMPKMPQRPIAPPRRIPPKGR</sequence>
<dbReference type="EMBL" id="BAAAQX010000047">
    <property type="protein sequence ID" value="GAA2215101.1"/>
    <property type="molecule type" value="Genomic_DNA"/>
</dbReference>